<protein>
    <recommendedName>
        <fullName evidence="3">AbiEi antitoxin C-terminal domain-containing protein</fullName>
    </recommendedName>
</protein>
<dbReference type="RefSeq" id="WP_191070864.1">
    <property type="nucleotide sequence ID" value="NZ_CP060506.1"/>
</dbReference>
<evidence type="ECO:0008006" key="3">
    <source>
        <dbReference type="Google" id="ProtNLM"/>
    </source>
</evidence>
<sequence length="178" mass="18630">MVVTEVSSPPRPRSPAAARLLEGARHDGTLIEPLVGVLCPPDLVASIEGRAAVIRAGVPTHVIVRGVTARWLWTGGAPPRLADLAVTRQWRTGIRKHLAVVPSSYDVDTSWRGLVVASPRQLVVDAACAADEAAVHGLLGALAPTGLRPADALAHASAQRQLTGVPAARRLLARLVAE</sequence>
<gene>
    <name evidence="1" type="ORF">H8R10_00680</name>
</gene>
<reference evidence="1 2" key="1">
    <citation type="submission" date="2020-08" db="EMBL/GenBank/DDBJ databases">
        <title>Winkia gen. nov., sp. nov., isolated from faeces of the Anser albifrons in China.</title>
        <authorList>
            <person name="Liu Q."/>
        </authorList>
    </citation>
    <scope>NUCLEOTIDE SEQUENCE [LARGE SCALE GENOMIC DNA]</scope>
    <source>
        <strain evidence="1 2">C62</strain>
    </source>
</reference>
<evidence type="ECO:0000313" key="2">
    <source>
        <dbReference type="Proteomes" id="UP000627538"/>
    </source>
</evidence>
<keyword evidence="2" id="KW-1185">Reference proteome</keyword>
<comment type="caution">
    <text evidence="1">The sequence shown here is derived from an EMBL/GenBank/DDBJ whole genome shotgun (WGS) entry which is preliminary data.</text>
</comment>
<evidence type="ECO:0000313" key="1">
    <source>
        <dbReference type="EMBL" id="MBD3688760.1"/>
    </source>
</evidence>
<proteinExistence type="predicted"/>
<dbReference type="EMBL" id="JACRUO010000001">
    <property type="protein sequence ID" value="MBD3688760.1"/>
    <property type="molecule type" value="Genomic_DNA"/>
</dbReference>
<dbReference type="Proteomes" id="UP000627538">
    <property type="component" value="Unassembled WGS sequence"/>
</dbReference>
<name>A0A8I0KPD0_9ACTO</name>
<accession>A0A8I0KPD0</accession>
<dbReference type="AlphaFoldDB" id="A0A8I0KPD0"/>
<organism evidence="1 2">
    <name type="scientific">Nanchangia anserum</name>
    <dbReference type="NCBI Taxonomy" id="2692125"/>
    <lineage>
        <taxon>Bacteria</taxon>
        <taxon>Bacillati</taxon>
        <taxon>Actinomycetota</taxon>
        <taxon>Actinomycetes</taxon>
        <taxon>Actinomycetales</taxon>
        <taxon>Actinomycetaceae</taxon>
        <taxon>Nanchangia</taxon>
    </lineage>
</organism>